<evidence type="ECO:0000256" key="6">
    <source>
        <dbReference type="ARBA" id="ARBA00022525"/>
    </source>
</evidence>
<comment type="similarity">
    <text evidence="10">Belongs to the glycosyl hydrolase 2 family. Beta-mannosidase B subfamily.</text>
</comment>
<dbReference type="SUPFAM" id="SSF49785">
    <property type="entry name" value="Galactose-binding domain-like"/>
    <property type="match status" value="1"/>
</dbReference>
<evidence type="ECO:0000256" key="4">
    <source>
        <dbReference type="ARBA" id="ARBA00011738"/>
    </source>
</evidence>
<sequence length="841" mass="99198">MKIQSLNTCSGTSQRDTAFGQSQEQVHIQEETAWQMRCLGDTAWIDAQVPGTVYTDLLRDGRIDDPFWKDNEDRICALMEKDYEYQCRFTLFPGMLDNQRVVLHFDGLDTLADIYVNQIHAGKAFNMHRIWEFDVKDILHEGENEMRITFRSPLKYIAEAYKKYGNIGNDDTYEGFMHLRKAHYMFGWDWGAHLPDAGIFRQVSLLGIREARIDSVYIQQSHTEGRVRLSFQVEPQWSEFTYTVRITEPGGRTWTLDNSPKELVIESPKLWWVNNLGGQPLYDVQVTLFYQGRVLDVWEKKIGLRQVTMHREKDKWGESFAHELNGRCIFAMGADYIPEDHLLGRTGREKTRKLLEACREANFNVIRVWGGGCYPEDWFYDLCDEMGFLVWQDFMFACSVYELTPEFEANIRREFADNIKRIRHHASLGLWCGNNEMEMFVDERCWVTKPSEVRDYLFMYERIIPEVLAKYDPQTFYWPASPSSGGSFDNPNDPDRGDVHYWKVWHGNRPFSEYRKHFFRYASEFGFQAFPFKKTLEQITDDPDDFNIFSYVMEKHQRNYGANGKIMNYLQQTYRYPTEFTTLLYASQLLQADAIRYGVEHFRRNRGRCMGAVYWQLNDCWPVVSWSSIDYGGRWKALHYYAKRFFAPVMISCQEEGWMTREANMNRQHFTFEKSIRLNVTNETLKDRQIRVCWQLRDRKARVLRREDQVITVPALTSVWLDKTEFPKVDVFQEYVSFQAIEADHEMPGKKGRAKVLSEGTVIFSYPKYFRYEDPNLTWEKEGNIIRVSASAYAKSVEILNEEEDLVLSDNYFDLNGDTKEVEILSGNADTLRLRSVYDIR</sequence>
<dbReference type="PANTHER" id="PTHR43730">
    <property type="entry name" value="BETA-MANNOSIDASE"/>
    <property type="match status" value="1"/>
</dbReference>
<keyword evidence="7 18" id="KW-0378">Hydrolase</keyword>
<evidence type="ECO:0000259" key="15">
    <source>
        <dbReference type="Pfam" id="PF17753"/>
    </source>
</evidence>
<dbReference type="SUPFAM" id="SSF51445">
    <property type="entry name" value="(Trans)glycosidases"/>
    <property type="match status" value="1"/>
</dbReference>
<dbReference type="Pfam" id="PF00703">
    <property type="entry name" value="Glyco_hydro_2"/>
    <property type="match status" value="1"/>
</dbReference>
<dbReference type="InterPro" id="IPR041447">
    <property type="entry name" value="Mannosidase_ig"/>
</dbReference>
<evidence type="ECO:0000259" key="17">
    <source>
        <dbReference type="Pfam" id="PF22666"/>
    </source>
</evidence>
<dbReference type="InterPro" id="IPR013783">
    <property type="entry name" value="Ig-like_fold"/>
</dbReference>
<dbReference type="EC" id="3.2.1.25" evidence="5"/>
<keyword evidence="8" id="KW-0325">Glycoprotein</keyword>
<dbReference type="FunFam" id="3.20.20.80:FF:000050">
    <property type="entry name" value="Beta-mannosidase B"/>
    <property type="match status" value="1"/>
</dbReference>
<gene>
    <name evidence="18" type="primary">csxA_1</name>
    <name evidence="18" type="ORF">PMF13cell1_01923</name>
</gene>
<comment type="subunit">
    <text evidence="4">Homodimer.</text>
</comment>
<dbReference type="GO" id="GO:0004567">
    <property type="term" value="F:beta-mannosidase activity"/>
    <property type="evidence" value="ECO:0007669"/>
    <property type="project" value="UniProtKB-EC"/>
</dbReference>
<dbReference type="Pfam" id="PF17786">
    <property type="entry name" value="Mannosidase_ig"/>
    <property type="match status" value="1"/>
</dbReference>
<evidence type="ECO:0000256" key="12">
    <source>
        <dbReference type="ARBA" id="ARBA00041614"/>
    </source>
</evidence>
<evidence type="ECO:0000256" key="13">
    <source>
        <dbReference type="SAM" id="MobiDB-lite"/>
    </source>
</evidence>
<protein>
    <recommendedName>
        <fullName evidence="11">Beta-mannosidase B</fullName>
        <ecNumber evidence="5">3.2.1.25</ecNumber>
    </recommendedName>
    <alternativeName>
        <fullName evidence="12">Mannanase B</fullName>
    </alternativeName>
</protein>
<dbReference type="InterPro" id="IPR017853">
    <property type="entry name" value="GH"/>
</dbReference>
<evidence type="ECO:0000313" key="19">
    <source>
        <dbReference type="Proteomes" id="UP000289794"/>
    </source>
</evidence>
<dbReference type="InterPro" id="IPR050887">
    <property type="entry name" value="Beta-mannosidase_GH2"/>
</dbReference>
<dbReference type="InterPro" id="IPR006102">
    <property type="entry name" value="Ig-like_GH2"/>
</dbReference>
<evidence type="ECO:0000256" key="11">
    <source>
        <dbReference type="ARBA" id="ARBA00041069"/>
    </source>
</evidence>
<keyword evidence="9 18" id="KW-0326">Glycosidase</keyword>
<evidence type="ECO:0000259" key="16">
    <source>
        <dbReference type="Pfam" id="PF17786"/>
    </source>
</evidence>
<dbReference type="EMBL" id="CP035945">
    <property type="protein sequence ID" value="QBE96379.1"/>
    <property type="molecule type" value="Genomic_DNA"/>
</dbReference>
<evidence type="ECO:0000313" key="18">
    <source>
        <dbReference type="EMBL" id="QBE96379.1"/>
    </source>
</evidence>
<dbReference type="Proteomes" id="UP000289794">
    <property type="component" value="Chromosome"/>
</dbReference>
<dbReference type="Gene3D" id="2.60.40.10">
    <property type="entry name" value="Immunoglobulins"/>
    <property type="match status" value="2"/>
</dbReference>
<organism evidence="18 19">
    <name type="scientific">Blautia producta</name>
    <dbReference type="NCBI Taxonomy" id="33035"/>
    <lineage>
        <taxon>Bacteria</taxon>
        <taxon>Bacillati</taxon>
        <taxon>Bacillota</taxon>
        <taxon>Clostridia</taxon>
        <taxon>Lachnospirales</taxon>
        <taxon>Lachnospiraceae</taxon>
        <taxon>Blautia</taxon>
    </lineage>
</organism>
<evidence type="ECO:0000256" key="5">
    <source>
        <dbReference type="ARBA" id="ARBA00012754"/>
    </source>
</evidence>
<evidence type="ECO:0000256" key="1">
    <source>
        <dbReference type="ARBA" id="ARBA00000829"/>
    </source>
</evidence>
<dbReference type="InterPro" id="IPR054593">
    <property type="entry name" value="Beta-mannosidase-like_N2"/>
</dbReference>
<dbReference type="RefSeq" id="WP_130180604.1">
    <property type="nucleotide sequence ID" value="NZ_CP035945.1"/>
</dbReference>
<dbReference type="GO" id="GO:0005975">
    <property type="term" value="P:carbohydrate metabolic process"/>
    <property type="evidence" value="ECO:0007669"/>
    <property type="project" value="InterPro"/>
</dbReference>
<reference evidence="18 19" key="1">
    <citation type="submission" date="2019-01" db="EMBL/GenBank/DDBJ databases">
        <title>PMF-metabolizing Aryl O-demethylase.</title>
        <authorList>
            <person name="Kim M."/>
        </authorList>
    </citation>
    <scope>NUCLEOTIDE SEQUENCE [LARGE SCALE GENOMIC DNA]</scope>
    <source>
        <strain evidence="18 19">PMF1</strain>
    </source>
</reference>
<dbReference type="Gene3D" id="3.20.20.80">
    <property type="entry name" value="Glycosidases"/>
    <property type="match status" value="1"/>
</dbReference>
<keyword evidence="6" id="KW-0964">Secreted</keyword>
<dbReference type="Gene3D" id="2.60.120.260">
    <property type="entry name" value="Galactose-binding domain-like"/>
    <property type="match status" value="1"/>
</dbReference>
<evidence type="ECO:0000259" key="14">
    <source>
        <dbReference type="Pfam" id="PF00703"/>
    </source>
</evidence>
<evidence type="ECO:0000256" key="7">
    <source>
        <dbReference type="ARBA" id="ARBA00022801"/>
    </source>
</evidence>
<feature type="domain" description="Glycoside hydrolase family 2 immunoglobulin-like beta-sandwich" evidence="14">
    <location>
        <begin position="212"/>
        <end position="305"/>
    </location>
</feature>
<dbReference type="Pfam" id="PF17753">
    <property type="entry name" value="Ig_mannosidase"/>
    <property type="match status" value="1"/>
</dbReference>
<feature type="domain" description="Beta-mannosidase-like galactose-binding" evidence="17">
    <location>
        <begin position="34"/>
        <end position="201"/>
    </location>
</feature>
<dbReference type="Pfam" id="PF22666">
    <property type="entry name" value="Glyco_hydro_2_N2"/>
    <property type="match status" value="1"/>
</dbReference>
<comment type="catalytic activity">
    <reaction evidence="1">
        <text>Hydrolysis of terminal, non-reducing beta-D-mannose residues in beta-D-mannosides.</text>
        <dbReference type="EC" id="3.2.1.25"/>
    </reaction>
</comment>
<dbReference type="GO" id="GO:0006516">
    <property type="term" value="P:glycoprotein catabolic process"/>
    <property type="evidence" value="ECO:0007669"/>
    <property type="project" value="TreeGrafter"/>
</dbReference>
<comment type="subcellular location">
    <subcellularLocation>
        <location evidence="2">Secreted</location>
    </subcellularLocation>
</comment>
<dbReference type="AlphaFoldDB" id="A0A4P6LWB8"/>
<feature type="region of interest" description="Disordered" evidence="13">
    <location>
        <begin position="1"/>
        <end position="22"/>
    </location>
</feature>
<dbReference type="KEGG" id="bpro:PMF13cell1_01923"/>
<dbReference type="GO" id="GO:0005576">
    <property type="term" value="C:extracellular region"/>
    <property type="evidence" value="ECO:0007669"/>
    <property type="project" value="UniProtKB-SubCell"/>
</dbReference>
<evidence type="ECO:0000256" key="8">
    <source>
        <dbReference type="ARBA" id="ARBA00023180"/>
    </source>
</evidence>
<feature type="domain" description="Beta-mannosidase Ig-fold" evidence="15">
    <location>
        <begin position="774"/>
        <end position="839"/>
    </location>
</feature>
<name>A0A4P6LWB8_9FIRM</name>
<evidence type="ECO:0000256" key="10">
    <source>
        <dbReference type="ARBA" id="ARBA00038429"/>
    </source>
</evidence>
<dbReference type="InterPro" id="IPR041625">
    <property type="entry name" value="Beta-mannosidase_Ig"/>
</dbReference>
<dbReference type="PANTHER" id="PTHR43730:SF1">
    <property type="entry name" value="BETA-MANNOSIDASE"/>
    <property type="match status" value="1"/>
</dbReference>
<dbReference type="SUPFAM" id="SSF49303">
    <property type="entry name" value="beta-Galactosidase/glucuronidase domain"/>
    <property type="match status" value="2"/>
</dbReference>
<feature type="domain" description="Mannosidase Ig/CBM-like" evidence="16">
    <location>
        <begin position="676"/>
        <end position="769"/>
    </location>
</feature>
<evidence type="ECO:0000256" key="9">
    <source>
        <dbReference type="ARBA" id="ARBA00023295"/>
    </source>
</evidence>
<evidence type="ECO:0000256" key="2">
    <source>
        <dbReference type="ARBA" id="ARBA00004613"/>
    </source>
</evidence>
<dbReference type="InterPro" id="IPR036156">
    <property type="entry name" value="Beta-gal/glucu_dom_sf"/>
</dbReference>
<comment type="pathway">
    <text evidence="3">Glycan metabolism; N-glycan degradation.</text>
</comment>
<proteinExistence type="inferred from homology"/>
<accession>A0A4P6LWB8</accession>
<dbReference type="InterPro" id="IPR008979">
    <property type="entry name" value="Galactose-bd-like_sf"/>
</dbReference>
<evidence type="ECO:0000256" key="3">
    <source>
        <dbReference type="ARBA" id="ARBA00004740"/>
    </source>
</evidence>